<evidence type="ECO:0000313" key="5">
    <source>
        <dbReference type="WBParaSite" id="nRc.2.0.1.t46782-RA"/>
    </source>
</evidence>
<keyword evidence="3" id="KW-0732">Signal</keyword>
<dbReference type="Proteomes" id="UP000887565">
    <property type="component" value="Unplaced"/>
</dbReference>
<sequence length="99" mass="11249">MTNENEFCGTFRTLEKLDGSDTTELVGKVRGMVNGKLFVFNVFWPDGHSSTVWTGQCHKPCDMGFWSSDRYTLHATWIDWSGHFCEKCRTKARVGSGYG</sequence>
<comment type="subcellular location">
    <subcellularLocation>
        <location evidence="1">Secreted</location>
    </subcellularLocation>
</comment>
<dbReference type="Pfam" id="PF01382">
    <property type="entry name" value="Avidin"/>
    <property type="match status" value="1"/>
</dbReference>
<dbReference type="Gene3D" id="2.40.128.30">
    <property type="entry name" value="Avidin-like"/>
    <property type="match status" value="1"/>
</dbReference>
<dbReference type="GO" id="GO:0005576">
    <property type="term" value="C:extracellular region"/>
    <property type="evidence" value="ECO:0007669"/>
    <property type="project" value="UniProtKB-SubCell"/>
</dbReference>
<dbReference type="GO" id="GO:0009374">
    <property type="term" value="F:biotin binding"/>
    <property type="evidence" value="ECO:0007669"/>
    <property type="project" value="InterPro"/>
</dbReference>
<reference evidence="5" key="1">
    <citation type="submission" date="2022-11" db="UniProtKB">
        <authorList>
            <consortium name="WormBaseParasite"/>
        </authorList>
    </citation>
    <scope>IDENTIFICATION</scope>
</reference>
<dbReference type="WBParaSite" id="nRc.2.0.1.t46782-RA">
    <property type="protein sequence ID" value="nRc.2.0.1.t46782-RA"/>
    <property type="gene ID" value="nRc.2.0.1.g46782"/>
</dbReference>
<dbReference type="SUPFAM" id="SSF50876">
    <property type="entry name" value="Avidin/streptavidin"/>
    <property type="match status" value="1"/>
</dbReference>
<name>A0A915L7I9_ROMCU</name>
<evidence type="ECO:0000313" key="4">
    <source>
        <dbReference type="Proteomes" id="UP000887565"/>
    </source>
</evidence>
<proteinExistence type="predicted"/>
<dbReference type="AlphaFoldDB" id="A0A915L7I9"/>
<organism evidence="4 5">
    <name type="scientific">Romanomermis culicivorax</name>
    <name type="common">Nematode worm</name>
    <dbReference type="NCBI Taxonomy" id="13658"/>
    <lineage>
        <taxon>Eukaryota</taxon>
        <taxon>Metazoa</taxon>
        <taxon>Ecdysozoa</taxon>
        <taxon>Nematoda</taxon>
        <taxon>Enoplea</taxon>
        <taxon>Dorylaimia</taxon>
        <taxon>Mermithida</taxon>
        <taxon>Mermithoidea</taxon>
        <taxon>Mermithidae</taxon>
        <taxon>Romanomermis</taxon>
    </lineage>
</organism>
<evidence type="ECO:0000256" key="1">
    <source>
        <dbReference type="ARBA" id="ARBA00004613"/>
    </source>
</evidence>
<evidence type="ECO:0000256" key="2">
    <source>
        <dbReference type="ARBA" id="ARBA00022525"/>
    </source>
</evidence>
<protein>
    <submittedName>
        <fullName evidence="5">Uncharacterized protein</fullName>
    </submittedName>
</protein>
<evidence type="ECO:0000256" key="3">
    <source>
        <dbReference type="ARBA" id="ARBA00022729"/>
    </source>
</evidence>
<keyword evidence="2" id="KW-0964">Secreted</keyword>
<dbReference type="InterPro" id="IPR005468">
    <property type="entry name" value="Avidin/str"/>
</dbReference>
<dbReference type="InterPro" id="IPR036896">
    <property type="entry name" value="Avidin-like_sf"/>
</dbReference>
<keyword evidence="4" id="KW-1185">Reference proteome</keyword>
<accession>A0A915L7I9</accession>